<dbReference type="OMA" id="QNCEGRT"/>
<dbReference type="EMBL" id="HG719848">
    <property type="protein sequence ID" value="CDJ58800.1"/>
    <property type="molecule type" value="Genomic_DNA"/>
</dbReference>
<dbReference type="Gene3D" id="3.40.33.10">
    <property type="entry name" value="CAP"/>
    <property type="match status" value="1"/>
</dbReference>
<dbReference type="InterPro" id="IPR018244">
    <property type="entry name" value="Allrgn_V5/Tpx1_CS"/>
</dbReference>
<dbReference type="PROSITE" id="PS01010">
    <property type="entry name" value="CRISP_2"/>
    <property type="match status" value="1"/>
</dbReference>
<keyword evidence="1" id="KW-1133">Transmembrane helix</keyword>
<feature type="non-terminal residue" evidence="3">
    <location>
        <position position="1"/>
    </location>
</feature>
<protein>
    <submittedName>
        <fullName evidence="3">SCP-like domain-containing protein, putative</fullName>
    </submittedName>
</protein>
<gene>
    <name evidence="3" type="ORF">EMWEY_00017960</name>
</gene>
<dbReference type="VEuPathDB" id="ToxoDB:EMWEY_00017960"/>
<feature type="domain" description="SCP" evidence="2">
    <location>
        <begin position="1"/>
        <end position="84"/>
    </location>
</feature>
<reference evidence="3" key="1">
    <citation type="submission" date="2013-10" db="EMBL/GenBank/DDBJ databases">
        <title>Genomic analysis of the causative agents of coccidiosis in chickens.</title>
        <authorList>
            <person name="Reid A.J."/>
            <person name="Blake D."/>
            <person name="Billington K."/>
            <person name="Browne H."/>
            <person name="Dunn M."/>
            <person name="Hung S."/>
            <person name="Kawahara F."/>
            <person name="Miranda-Saavedra D."/>
            <person name="Mourier T."/>
            <person name="Nagra H."/>
            <person name="Otto T.D."/>
            <person name="Rawlings N."/>
            <person name="Sanchez A."/>
            <person name="Sanders M."/>
            <person name="Subramaniam C."/>
            <person name="Tay Y."/>
            <person name="Dear P."/>
            <person name="Doerig C."/>
            <person name="Gruber A."/>
            <person name="Parkinson J."/>
            <person name="Shirley M."/>
            <person name="Wan K.L."/>
            <person name="Berriman M."/>
            <person name="Tomley F."/>
            <person name="Pain A."/>
        </authorList>
    </citation>
    <scope>NUCLEOTIDE SEQUENCE [LARGE SCALE GENOMIC DNA]</scope>
    <source>
        <strain evidence="3">Weybridge</strain>
    </source>
</reference>
<reference evidence="3" key="2">
    <citation type="submission" date="2013-10" db="EMBL/GenBank/DDBJ databases">
        <authorList>
            <person name="Aslett M."/>
        </authorList>
    </citation>
    <scope>NUCLEOTIDE SEQUENCE [LARGE SCALE GENOMIC DNA]</scope>
    <source>
        <strain evidence="3">Weybridge</strain>
    </source>
</reference>
<dbReference type="InterPro" id="IPR035940">
    <property type="entry name" value="CAP_sf"/>
</dbReference>
<dbReference type="PROSITE" id="PS01009">
    <property type="entry name" value="CRISP_1"/>
    <property type="match status" value="1"/>
</dbReference>
<accession>U6MAV7</accession>
<dbReference type="PANTHER" id="PTHR10334">
    <property type="entry name" value="CYSTEINE-RICH SECRETORY PROTEIN-RELATED"/>
    <property type="match status" value="1"/>
</dbReference>
<dbReference type="GeneID" id="25335782"/>
<proteinExistence type="predicted"/>
<keyword evidence="1" id="KW-0472">Membrane</keyword>
<dbReference type="SMART" id="SM00198">
    <property type="entry name" value="SCP"/>
    <property type="match status" value="1"/>
</dbReference>
<dbReference type="GO" id="GO:0005576">
    <property type="term" value="C:extracellular region"/>
    <property type="evidence" value="ECO:0007669"/>
    <property type="project" value="InterPro"/>
</dbReference>
<evidence type="ECO:0000313" key="4">
    <source>
        <dbReference type="Proteomes" id="UP000030763"/>
    </source>
</evidence>
<dbReference type="Pfam" id="PF00188">
    <property type="entry name" value="CAP"/>
    <property type="match status" value="1"/>
</dbReference>
<feature type="transmembrane region" description="Helical" evidence="1">
    <location>
        <begin position="103"/>
        <end position="121"/>
    </location>
</feature>
<dbReference type="RefSeq" id="XP_013335448.1">
    <property type="nucleotide sequence ID" value="XM_013479994.1"/>
</dbReference>
<name>U6MAV7_EIMMA</name>
<evidence type="ECO:0000256" key="1">
    <source>
        <dbReference type="SAM" id="Phobius"/>
    </source>
</evidence>
<dbReference type="OrthoDB" id="10263155at2759"/>
<dbReference type="AlphaFoldDB" id="U6MAV7"/>
<dbReference type="InterPro" id="IPR001283">
    <property type="entry name" value="CRISP-related"/>
</dbReference>
<dbReference type="SUPFAM" id="SSF55797">
    <property type="entry name" value="PR-1-like"/>
    <property type="match status" value="1"/>
</dbReference>
<keyword evidence="4" id="KW-1185">Reference proteome</keyword>
<sequence>FGENIYYIGGNTAKCEDAVDLWYSEIKNLNGKYPGGSWTLKEGHFTQVMWAGSTGLGCAATNGQNCEGRTIVICNYKPQGNWEEVWNSIMEASAPFSLSSSPLFALLAAVAGCIVSWALIWL</sequence>
<keyword evidence="1" id="KW-0812">Transmembrane</keyword>
<dbReference type="InterPro" id="IPR014044">
    <property type="entry name" value="CAP_dom"/>
</dbReference>
<dbReference type="Proteomes" id="UP000030763">
    <property type="component" value="Unassembled WGS sequence"/>
</dbReference>
<evidence type="ECO:0000313" key="3">
    <source>
        <dbReference type="EMBL" id="CDJ58800.1"/>
    </source>
</evidence>
<evidence type="ECO:0000259" key="2">
    <source>
        <dbReference type="SMART" id="SM00198"/>
    </source>
</evidence>
<dbReference type="PRINTS" id="PR00837">
    <property type="entry name" value="V5TPXLIKE"/>
</dbReference>
<organism evidence="3 4">
    <name type="scientific">Eimeria maxima</name>
    <name type="common">Coccidian parasite</name>
    <dbReference type="NCBI Taxonomy" id="5804"/>
    <lineage>
        <taxon>Eukaryota</taxon>
        <taxon>Sar</taxon>
        <taxon>Alveolata</taxon>
        <taxon>Apicomplexa</taxon>
        <taxon>Conoidasida</taxon>
        <taxon>Coccidia</taxon>
        <taxon>Eucoccidiorida</taxon>
        <taxon>Eimeriorina</taxon>
        <taxon>Eimeriidae</taxon>
        <taxon>Eimeria</taxon>
    </lineage>
</organism>